<dbReference type="PROSITE" id="PS51257">
    <property type="entry name" value="PROKAR_LIPOPROTEIN"/>
    <property type="match status" value="1"/>
</dbReference>
<name>A0A937XEK0_UNCW3</name>
<gene>
    <name evidence="4" type="ORF">FJY68_02190</name>
</gene>
<dbReference type="InterPro" id="IPR050908">
    <property type="entry name" value="SmbC-like"/>
</dbReference>
<dbReference type="PANTHER" id="PTHR40055:SF1">
    <property type="entry name" value="TRANSCRIPTIONAL REGULATOR YGIV-RELATED"/>
    <property type="match status" value="1"/>
</dbReference>
<evidence type="ECO:0000313" key="5">
    <source>
        <dbReference type="Proteomes" id="UP000779900"/>
    </source>
</evidence>
<dbReference type="EMBL" id="VGIR01000007">
    <property type="protein sequence ID" value="MBM3330646.1"/>
    <property type="molecule type" value="Genomic_DNA"/>
</dbReference>
<dbReference type="SUPFAM" id="SSF55136">
    <property type="entry name" value="Probable bacterial effector-binding domain"/>
    <property type="match status" value="1"/>
</dbReference>
<feature type="signal peptide" evidence="2">
    <location>
        <begin position="1"/>
        <end position="20"/>
    </location>
</feature>
<dbReference type="PANTHER" id="PTHR40055">
    <property type="entry name" value="TRANSCRIPTIONAL REGULATOR YGIV-RELATED"/>
    <property type="match status" value="1"/>
</dbReference>
<comment type="caution">
    <text evidence="4">The sequence shown here is derived from an EMBL/GenBank/DDBJ whole genome shotgun (WGS) entry which is preliminary data.</text>
</comment>
<dbReference type="Pfam" id="PF06445">
    <property type="entry name" value="GyrI-like"/>
    <property type="match status" value="1"/>
</dbReference>
<protein>
    <submittedName>
        <fullName evidence="4">GyrI-like domain-containing protein</fullName>
    </submittedName>
</protein>
<evidence type="ECO:0000313" key="4">
    <source>
        <dbReference type="EMBL" id="MBM3330646.1"/>
    </source>
</evidence>
<dbReference type="Gene3D" id="3.20.80.10">
    <property type="entry name" value="Regulatory factor, effector binding domain"/>
    <property type="match status" value="1"/>
</dbReference>
<dbReference type="AlphaFoldDB" id="A0A937XEK0"/>
<dbReference type="InterPro" id="IPR029442">
    <property type="entry name" value="GyrI-like"/>
</dbReference>
<keyword evidence="2" id="KW-0732">Signal</keyword>
<proteinExistence type="predicted"/>
<evidence type="ECO:0000256" key="1">
    <source>
        <dbReference type="SAM" id="MobiDB-lite"/>
    </source>
</evidence>
<organism evidence="4 5">
    <name type="scientific">candidate division WOR-3 bacterium</name>
    <dbReference type="NCBI Taxonomy" id="2052148"/>
    <lineage>
        <taxon>Bacteria</taxon>
        <taxon>Bacteria division WOR-3</taxon>
    </lineage>
</organism>
<sequence>MKRVLSFAIGLMVVAMMVGCGGSEQPAKTEKPAEPAFVAQTMNLPAMKVASIAKTGPYAEIGKDLSVLMAAVQEQKLTVRGTPFAVFHDNPAAVKPESTRYEVSVPLDTATKNMTDKKTGMVVKDAEPMMIAVTDYMGPYDQVGPVYEKLYKWIAENKYEAAGPMLEYYLNDPAKVKPESLQTKVGAVIKPVAPPVDTTKKAEEPKKEGPKPPTKK</sequence>
<feature type="region of interest" description="Disordered" evidence="1">
    <location>
        <begin position="191"/>
        <end position="216"/>
    </location>
</feature>
<dbReference type="SMART" id="SM00871">
    <property type="entry name" value="AraC_E_bind"/>
    <property type="match status" value="1"/>
</dbReference>
<accession>A0A937XEK0</accession>
<dbReference type="Proteomes" id="UP000779900">
    <property type="component" value="Unassembled WGS sequence"/>
</dbReference>
<feature type="domain" description="AraC effector-binding" evidence="3">
    <location>
        <begin position="37"/>
        <end position="190"/>
    </location>
</feature>
<feature type="chain" id="PRO_5037872959" evidence="2">
    <location>
        <begin position="21"/>
        <end position="216"/>
    </location>
</feature>
<reference evidence="4" key="1">
    <citation type="submission" date="2019-03" db="EMBL/GenBank/DDBJ databases">
        <title>Lake Tanganyika Metagenome-Assembled Genomes (MAGs).</title>
        <authorList>
            <person name="Tran P."/>
        </authorList>
    </citation>
    <scope>NUCLEOTIDE SEQUENCE</scope>
    <source>
        <strain evidence="4">K_DeepCast_150m_m2_040</strain>
    </source>
</reference>
<evidence type="ECO:0000256" key="2">
    <source>
        <dbReference type="SAM" id="SignalP"/>
    </source>
</evidence>
<dbReference type="InterPro" id="IPR011256">
    <property type="entry name" value="Reg_factor_effector_dom_sf"/>
</dbReference>
<evidence type="ECO:0000259" key="3">
    <source>
        <dbReference type="SMART" id="SM00871"/>
    </source>
</evidence>
<feature type="compositionally biased region" description="Basic and acidic residues" evidence="1">
    <location>
        <begin position="198"/>
        <end position="210"/>
    </location>
</feature>
<dbReference type="InterPro" id="IPR010499">
    <property type="entry name" value="AraC_E-bd"/>
</dbReference>